<organism evidence="1 2">
    <name type="scientific">Candidatus Woesebacteria bacterium CG06_land_8_20_14_3_00_39_27</name>
    <dbReference type="NCBI Taxonomy" id="1975057"/>
    <lineage>
        <taxon>Bacteria</taxon>
        <taxon>Candidatus Woeseibacteriota</taxon>
    </lineage>
</organism>
<evidence type="ECO:0000313" key="2">
    <source>
        <dbReference type="Proteomes" id="UP000230972"/>
    </source>
</evidence>
<evidence type="ECO:0008006" key="3">
    <source>
        <dbReference type="Google" id="ProtNLM"/>
    </source>
</evidence>
<comment type="caution">
    <text evidence="1">The sequence shown here is derived from an EMBL/GenBank/DDBJ whole genome shotgun (WGS) entry which is preliminary data.</text>
</comment>
<proteinExistence type="predicted"/>
<gene>
    <name evidence="1" type="ORF">COS80_02035</name>
</gene>
<dbReference type="EMBL" id="PEWC01000044">
    <property type="protein sequence ID" value="PIU71671.1"/>
    <property type="molecule type" value="Genomic_DNA"/>
</dbReference>
<dbReference type="AlphaFoldDB" id="A0A2M7APT7"/>
<sequence>MTKATKLLLPYENKWVALSKDGMKVFASAKNISALGKKLETLKVNKDRATMAWVFPFESSFAPFNV</sequence>
<evidence type="ECO:0000313" key="1">
    <source>
        <dbReference type="EMBL" id="PIU71671.1"/>
    </source>
</evidence>
<protein>
    <recommendedName>
        <fullName evidence="3">DUF5678 domain-containing protein</fullName>
    </recommendedName>
</protein>
<accession>A0A2M7APT7</accession>
<name>A0A2M7APT7_9BACT</name>
<reference evidence="2" key="1">
    <citation type="submission" date="2017-09" db="EMBL/GenBank/DDBJ databases">
        <title>Depth-based differentiation of microbial function through sediment-hosted aquifers and enrichment of novel symbionts in the deep terrestrial subsurface.</title>
        <authorList>
            <person name="Probst A.J."/>
            <person name="Ladd B."/>
            <person name="Jarett J.K."/>
            <person name="Geller-Mcgrath D.E."/>
            <person name="Sieber C.M.K."/>
            <person name="Emerson J.B."/>
            <person name="Anantharaman K."/>
            <person name="Thomas B.C."/>
            <person name="Malmstrom R."/>
            <person name="Stieglmeier M."/>
            <person name="Klingl A."/>
            <person name="Woyke T."/>
            <person name="Ryan C.M."/>
            <person name="Banfield J.F."/>
        </authorList>
    </citation>
    <scope>NUCLEOTIDE SEQUENCE [LARGE SCALE GENOMIC DNA]</scope>
</reference>
<dbReference type="Proteomes" id="UP000230972">
    <property type="component" value="Unassembled WGS sequence"/>
</dbReference>